<dbReference type="AlphaFoldDB" id="A0A0P0YZ80"/>
<dbReference type="GO" id="GO:0003677">
    <property type="term" value="F:DNA binding"/>
    <property type="evidence" value="ECO:0007669"/>
    <property type="project" value="InterPro"/>
</dbReference>
<reference evidence="1" key="1">
    <citation type="journal article" date="2015" name="Proc. Natl. Acad. Sci. U.S.A.">
        <title>Bacterial clade with the ribosomal RNA operon on a small plasmid rather than the chromosome.</title>
        <authorList>
            <person name="Anda M."/>
            <person name="Ohtsubo Y."/>
            <person name="Okubo T."/>
            <person name="Sugawara M."/>
            <person name="Nagata Y."/>
            <person name="Tsuda M."/>
            <person name="Minamisawa K."/>
            <person name="Mitsui H."/>
        </authorList>
    </citation>
    <scope>NUCLEOTIDE SEQUENCE</scope>
    <source>
        <strain evidence="1">DSM 14790</strain>
    </source>
</reference>
<accession>A0A0P0YZ80</accession>
<proteinExistence type="predicted"/>
<dbReference type="EMBL" id="LC066374">
    <property type="protein sequence ID" value="BAT26866.1"/>
    <property type="molecule type" value="Genomic_DNA"/>
</dbReference>
<organism evidence="1">
    <name type="scientific">Aurantimonas coralicida</name>
    <dbReference type="NCBI Taxonomy" id="182270"/>
    <lineage>
        <taxon>Bacteria</taxon>
        <taxon>Pseudomonadati</taxon>
        <taxon>Pseudomonadota</taxon>
        <taxon>Alphaproteobacteria</taxon>
        <taxon>Hyphomicrobiales</taxon>
        <taxon>Aurantimonadaceae</taxon>
        <taxon>Aurantimonas</taxon>
    </lineage>
</organism>
<dbReference type="RefSeq" id="WP_155898459.1">
    <property type="nucleotide sequence ID" value="NZ_BBWN01000016.1"/>
</dbReference>
<evidence type="ECO:0000313" key="1">
    <source>
        <dbReference type="EMBL" id="BAT26866.1"/>
    </source>
</evidence>
<dbReference type="Gene3D" id="1.10.260.40">
    <property type="entry name" value="lambda repressor-like DNA-binding domains"/>
    <property type="match status" value="1"/>
</dbReference>
<dbReference type="InterPro" id="IPR010982">
    <property type="entry name" value="Lambda_DNA-bd_dom_sf"/>
</dbReference>
<protein>
    <recommendedName>
        <fullName evidence="2">XRE family transcriptional regulator</fullName>
    </recommendedName>
</protein>
<dbReference type="SUPFAM" id="SSF47413">
    <property type="entry name" value="lambda repressor-like DNA-binding domains"/>
    <property type="match status" value="1"/>
</dbReference>
<evidence type="ECO:0008006" key="2">
    <source>
        <dbReference type="Google" id="ProtNLM"/>
    </source>
</evidence>
<name>A0A0P0YZ80_9HYPH</name>
<sequence length="73" mass="8113">MTAYDFIDWLDLNWLSDSEAAKRLFVSVEEITRFKYEGANTTIALACGAIAAGVPPWAPKRKSPVKRRAKKAA</sequence>